<reference evidence="2" key="2">
    <citation type="submission" date="2021-04" db="EMBL/GenBank/DDBJ databases">
        <authorList>
            <person name="Gilroy R."/>
        </authorList>
    </citation>
    <scope>NUCLEOTIDE SEQUENCE</scope>
    <source>
        <strain evidence="2">ChiSjej5B23-2810</strain>
    </source>
</reference>
<evidence type="ECO:0000313" key="3">
    <source>
        <dbReference type="Proteomes" id="UP000823906"/>
    </source>
</evidence>
<organism evidence="2 3">
    <name type="scientific">Candidatus Faecalibacterium faecigallinarum</name>
    <dbReference type="NCBI Taxonomy" id="2838577"/>
    <lineage>
        <taxon>Bacteria</taxon>
        <taxon>Bacillati</taxon>
        <taxon>Bacillota</taxon>
        <taxon>Clostridia</taxon>
        <taxon>Eubacteriales</taxon>
        <taxon>Oscillospiraceae</taxon>
        <taxon>Faecalibacterium</taxon>
    </lineage>
</organism>
<accession>A0A9D2PBI8</accession>
<feature type="compositionally biased region" description="Polar residues" evidence="1">
    <location>
        <begin position="253"/>
        <end position="262"/>
    </location>
</feature>
<comment type="caution">
    <text evidence="2">The sequence shown here is derived from an EMBL/GenBank/DDBJ whole genome shotgun (WGS) entry which is preliminary data.</text>
</comment>
<dbReference type="Proteomes" id="UP000823906">
    <property type="component" value="Unassembled WGS sequence"/>
</dbReference>
<protein>
    <submittedName>
        <fullName evidence="2">Phage Gp37/Gp68 family protein</fullName>
    </submittedName>
</protein>
<dbReference type="EMBL" id="DWWN01000056">
    <property type="protein sequence ID" value="HJC46179.1"/>
    <property type="molecule type" value="Genomic_DNA"/>
</dbReference>
<feature type="region of interest" description="Disordered" evidence="1">
    <location>
        <begin position="231"/>
        <end position="262"/>
    </location>
</feature>
<reference evidence="2" key="1">
    <citation type="journal article" date="2021" name="PeerJ">
        <title>Extensive microbial diversity within the chicken gut microbiome revealed by metagenomics and culture.</title>
        <authorList>
            <person name="Gilroy R."/>
            <person name="Ravi A."/>
            <person name="Getino M."/>
            <person name="Pursley I."/>
            <person name="Horton D.L."/>
            <person name="Alikhan N.F."/>
            <person name="Baker D."/>
            <person name="Gharbi K."/>
            <person name="Hall N."/>
            <person name="Watson M."/>
            <person name="Adriaenssens E.M."/>
            <person name="Foster-Nyarko E."/>
            <person name="Jarju S."/>
            <person name="Secka A."/>
            <person name="Antonio M."/>
            <person name="Oren A."/>
            <person name="Chaudhuri R.R."/>
            <person name="La Ragione R."/>
            <person name="Hildebrand F."/>
            <person name="Pallen M.J."/>
        </authorList>
    </citation>
    <scope>NUCLEOTIDE SEQUENCE</scope>
    <source>
        <strain evidence="2">ChiSjej5B23-2810</strain>
    </source>
</reference>
<dbReference type="AlphaFoldDB" id="A0A9D2PBI8"/>
<gene>
    <name evidence="2" type="ORF">H9703_08625</name>
</gene>
<name>A0A9D2PBI8_9FIRM</name>
<dbReference type="InterPro" id="IPR011101">
    <property type="entry name" value="DUF5131"/>
</dbReference>
<proteinExistence type="predicted"/>
<feature type="compositionally biased region" description="Basic and acidic residues" evidence="1">
    <location>
        <begin position="236"/>
        <end position="246"/>
    </location>
</feature>
<sequence>MPIWNPWHGCRKISAGCLNCYVYRRDESVGRDASAVVKTADFDLPIRRDRHWAYKLQPDGHTVFTCMTSDFFLEEADPWRPACWAMMRQRSDLRFAIITKRIHRFAACIPPDWGSGYPNVSIYCTVENQEMADFRLPIYLTLPIQHKHICHEPMLGPICIEPYLASGQIGFVLCGGESGPRARPCRYEWVLDTRAQCVRYKVPFHFKQTGAVFIKDGRTYRIPRQFQHSQAARAGIDYDPRPKDGAETAGPETPQQLRWPTL</sequence>
<dbReference type="Pfam" id="PF07505">
    <property type="entry name" value="DUF5131"/>
    <property type="match status" value="1"/>
</dbReference>
<evidence type="ECO:0000256" key="1">
    <source>
        <dbReference type="SAM" id="MobiDB-lite"/>
    </source>
</evidence>
<evidence type="ECO:0000313" key="2">
    <source>
        <dbReference type="EMBL" id="HJC46179.1"/>
    </source>
</evidence>